<dbReference type="GO" id="GO:0016783">
    <property type="term" value="F:sulfurtransferase activity"/>
    <property type="evidence" value="ECO:0000318"/>
    <property type="project" value="GO_Central"/>
</dbReference>
<dbReference type="GO" id="GO:0000049">
    <property type="term" value="F:tRNA binding"/>
    <property type="evidence" value="ECO:0007669"/>
    <property type="project" value="InterPro"/>
</dbReference>
<accession>A0A0K9NL86</accession>
<keyword evidence="5" id="KW-1185">Reference proteome</keyword>
<dbReference type="OrthoDB" id="25129at2759"/>
<dbReference type="GO" id="GO:0016779">
    <property type="term" value="F:nucleotidyltransferase activity"/>
    <property type="evidence" value="ECO:0007669"/>
    <property type="project" value="UniProtKB-UniRule"/>
</dbReference>
<proteinExistence type="inferred from homology"/>
<dbReference type="PANTHER" id="PTHR20882:SF14">
    <property type="entry name" value="CYTOPLASMIC TRNA 2-THIOLATION PROTEIN 2"/>
    <property type="match status" value="1"/>
</dbReference>
<keyword evidence="1 3" id="KW-0963">Cytoplasm</keyword>
<dbReference type="GO" id="GO:0032447">
    <property type="term" value="P:protein urmylation"/>
    <property type="evidence" value="ECO:0007669"/>
    <property type="project" value="UniProtKB-UniRule"/>
</dbReference>
<dbReference type="UniPathway" id="UPA00988"/>
<reference evidence="5" key="1">
    <citation type="journal article" date="2016" name="Nature">
        <title>The genome of the seagrass Zostera marina reveals angiosperm adaptation to the sea.</title>
        <authorList>
            <person name="Olsen J.L."/>
            <person name="Rouze P."/>
            <person name="Verhelst B."/>
            <person name="Lin Y.-C."/>
            <person name="Bayer T."/>
            <person name="Collen J."/>
            <person name="Dattolo E."/>
            <person name="De Paoli E."/>
            <person name="Dittami S."/>
            <person name="Maumus F."/>
            <person name="Michel G."/>
            <person name="Kersting A."/>
            <person name="Lauritano C."/>
            <person name="Lohaus R."/>
            <person name="Toepel M."/>
            <person name="Tonon T."/>
            <person name="Vanneste K."/>
            <person name="Amirebrahimi M."/>
            <person name="Brakel J."/>
            <person name="Bostroem C."/>
            <person name="Chovatia M."/>
            <person name="Grimwood J."/>
            <person name="Jenkins J.W."/>
            <person name="Jueterbock A."/>
            <person name="Mraz A."/>
            <person name="Stam W.T."/>
            <person name="Tice H."/>
            <person name="Bornberg-Bauer E."/>
            <person name="Green P.J."/>
            <person name="Pearson G.A."/>
            <person name="Procaccini G."/>
            <person name="Duarte C.M."/>
            <person name="Schmutz J."/>
            <person name="Reusch T.B.H."/>
            <person name="Van de Peer Y."/>
        </authorList>
    </citation>
    <scope>NUCLEOTIDE SEQUENCE [LARGE SCALE GENOMIC DNA]</scope>
    <source>
        <strain evidence="5">cv. Finnish</strain>
    </source>
</reference>
<dbReference type="PANTHER" id="PTHR20882">
    <property type="entry name" value="CYTOPLASMIC TRNA 2-THIOLATION PROTEIN 2"/>
    <property type="match status" value="1"/>
</dbReference>
<evidence type="ECO:0000256" key="1">
    <source>
        <dbReference type="ARBA" id="ARBA00022490"/>
    </source>
</evidence>
<name>A0A0K9NL86_ZOSMR</name>
<dbReference type="EMBL" id="LFYR01002072">
    <property type="protein sequence ID" value="KMZ57378.1"/>
    <property type="molecule type" value="Genomic_DNA"/>
</dbReference>
<dbReference type="GO" id="GO:0002143">
    <property type="term" value="P:tRNA wobble position uridine thiolation"/>
    <property type="evidence" value="ECO:0000318"/>
    <property type="project" value="GO_Central"/>
</dbReference>
<dbReference type="Pfam" id="PF10288">
    <property type="entry name" value="CTU2"/>
    <property type="match status" value="1"/>
</dbReference>
<dbReference type="STRING" id="29655.A0A0K9NL86"/>
<evidence type="ECO:0000256" key="2">
    <source>
        <dbReference type="ARBA" id="ARBA00022694"/>
    </source>
</evidence>
<comment type="caution">
    <text evidence="4">The sequence shown here is derived from an EMBL/GenBank/DDBJ whole genome shotgun (WGS) entry which is preliminary data.</text>
</comment>
<dbReference type="SUPFAM" id="SSF52402">
    <property type="entry name" value="Adenine nucleotide alpha hydrolases-like"/>
    <property type="match status" value="1"/>
</dbReference>
<dbReference type="Proteomes" id="UP000036987">
    <property type="component" value="Unassembled WGS sequence"/>
</dbReference>
<dbReference type="GO" id="GO:0005829">
    <property type="term" value="C:cytosol"/>
    <property type="evidence" value="ECO:0000318"/>
    <property type="project" value="GO_Central"/>
</dbReference>
<protein>
    <recommendedName>
        <fullName evidence="3">Cytoplasmic tRNA 2-thiolation protein 2</fullName>
    </recommendedName>
</protein>
<sequence length="472" mass="52512">MASSCGGSGGGGGGCGSQCSSLRDSPSVVGEEGNEILEVVENASVSNGHRSILRCSKCGEETAVYNKLCLDCFRSFLYNKFKVSVTSNAMISPVDCVLVAFSGGPASRVALQFTHEMQLKSQKNWDASKDQQQPLPVFGVGVAFIDERAFYSANNSEIDEAIEEIRLTVSTLFPPAKQLYVEPIEKLFSLDLIEGKARLRKLLDTIDDPTGKDDFLHYLRAISLQKVASENGFNKIILGSCTNGIACHIISSTVKGQGYSLPADVQYIDGRWDVPVVLPLRDFVARDLIMFCHLDRLRTCQIFHQSECGINYLVSSFLTRLQEENPARVRTIVRTAEKLSPFGFNKYKEYISDDMVPSRLRSKVQNLRASESAPLETLCPICGTPLCDSDLVNLKNRKCQVECDVFVSYCCASCRYQIVPKEEDSFNNFYSLLPQLFTRRVKNGLHVDHNQLREQVEEFLLSDDDEECGDTA</sequence>
<dbReference type="Gene3D" id="3.40.50.620">
    <property type="entry name" value="HUPs"/>
    <property type="match status" value="1"/>
</dbReference>
<comment type="similarity">
    <text evidence="3">Belongs to the CTU2/NCS2 family.</text>
</comment>
<dbReference type="InterPro" id="IPR019407">
    <property type="entry name" value="CTU2"/>
</dbReference>
<evidence type="ECO:0000313" key="5">
    <source>
        <dbReference type="Proteomes" id="UP000036987"/>
    </source>
</evidence>
<dbReference type="OMA" id="CHACRNI"/>
<evidence type="ECO:0000313" key="4">
    <source>
        <dbReference type="EMBL" id="KMZ57378.1"/>
    </source>
</evidence>
<evidence type="ECO:0000256" key="3">
    <source>
        <dbReference type="HAMAP-Rule" id="MF_03054"/>
    </source>
</evidence>
<organism evidence="4 5">
    <name type="scientific">Zostera marina</name>
    <name type="common">Eelgrass</name>
    <dbReference type="NCBI Taxonomy" id="29655"/>
    <lineage>
        <taxon>Eukaryota</taxon>
        <taxon>Viridiplantae</taxon>
        <taxon>Streptophyta</taxon>
        <taxon>Embryophyta</taxon>
        <taxon>Tracheophyta</taxon>
        <taxon>Spermatophyta</taxon>
        <taxon>Magnoliopsida</taxon>
        <taxon>Liliopsida</taxon>
        <taxon>Zosteraceae</taxon>
        <taxon>Zostera</taxon>
    </lineage>
</organism>
<comment type="function">
    <text evidence="3">Plays a central role in 2-thiolation of mcm(5)S(2)U at tRNA wobble positions of tRNA(Lys), tRNA(Glu) and tRNA(Gln). May act by forming a heterodimer with NCS6/CTU1 that ligates sulfur from thiocarboxylated URM1 onto the uridine of tRNAs at wobble position.</text>
</comment>
<dbReference type="HAMAP" id="MF_03054">
    <property type="entry name" value="CTU2"/>
    <property type="match status" value="1"/>
</dbReference>
<dbReference type="InterPro" id="IPR014729">
    <property type="entry name" value="Rossmann-like_a/b/a_fold"/>
</dbReference>
<dbReference type="AlphaFoldDB" id="A0A0K9NL86"/>
<gene>
    <name evidence="4" type="ORF">ZOSMA_86G00120</name>
</gene>
<comment type="subcellular location">
    <subcellularLocation>
        <location evidence="3">Cytoplasm</location>
    </subcellularLocation>
</comment>
<comment type="pathway">
    <text evidence="3">tRNA modification; 5-methoxycarbonylmethyl-2-thiouridine-tRNA biosynthesis.</text>
</comment>
<keyword evidence="2 3" id="KW-0819">tRNA processing</keyword>